<evidence type="ECO:0000313" key="1">
    <source>
        <dbReference type="EMBL" id="CAK0878163.1"/>
    </source>
</evidence>
<proteinExistence type="predicted"/>
<accession>A0ABN9VX14</accession>
<keyword evidence="2" id="KW-1185">Reference proteome</keyword>
<reference evidence="1" key="1">
    <citation type="submission" date="2023-10" db="EMBL/GenBank/DDBJ databases">
        <authorList>
            <person name="Chen Y."/>
            <person name="Shah S."/>
            <person name="Dougan E. K."/>
            <person name="Thang M."/>
            <person name="Chan C."/>
        </authorList>
    </citation>
    <scope>NUCLEOTIDE SEQUENCE [LARGE SCALE GENOMIC DNA]</scope>
</reference>
<feature type="non-terminal residue" evidence="1">
    <location>
        <position position="1"/>
    </location>
</feature>
<protein>
    <submittedName>
        <fullName evidence="1">Uncharacterized protein</fullName>
    </submittedName>
</protein>
<sequence>FLAEGGGLLLALRAEGADGFLPAIAGVPGGQGLDRRGGSRAGLAECMVMARPLTGGKEEGSVTFLHVEALRCWLPEGARLDVVVLSRVTDFFLGMNAGTWLRVRIHDMRRGTCINVRSGFFVG</sequence>
<organism evidence="1 2">
    <name type="scientific">Prorocentrum cordatum</name>
    <dbReference type="NCBI Taxonomy" id="2364126"/>
    <lineage>
        <taxon>Eukaryota</taxon>
        <taxon>Sar</taxon>
        <taxon>Alveolata</taxon>
        <taxon>Dinophyceae</taxon>
        <taxon>Prorocentrales</taxon>
        <taxon>Prorocentraceae</taxon>
        <taxon>Prorocentrum</taxon>
    </lineage>
</organism>
<evidence type="ECO:0000313" key="2">
    <source>
        <dbReference type="Proteomes" id="UP001189429"/>
    </source>
</evidence>
<name>A0ABN9VX14_9DINO</name>
<dbReference type="Proteomes" id="UP001189429">
    <property type="component" value="Unassembled WGS sequence"/>
</dbReference>
<gene>
    <name evidence="1" type="ORF">PCOR1329_LOCUS62016</name>
</gene>
<comment type="caution">
    <text evidence="1">The sequence shown here is derived from an EMBL/GenBank/DDBJ whole genome shotgun (WGS) entry which is preliminary data.</text>
</comment>
<dbReference type="EMBL" id="CAUYUJ010017819">
    <property type="protein sequence ID" value="CAK0878163.1"/>
    <property type="molecule type" value="Genomic_DNA"/>
</dbReference>